<evidence type="ECO:0000313" key="4">
    <source>
        <dbReference type="Proteomes" id="UP000001203"/>
    </source>
</evidence>
<dbReference type="KEGG" id="cyt:cce_3730"/>
<protein>
    <recommendedName>
        <fullName evidence="2">Phosphodiester glycosidase domain-containing protein</fullName>
    </recommendedName>
</protein>
<feature type="region of interest" description="Disordered" evidence="1">
    <location>
        <begin position="216"/>
        <end position="236"/>
    </location>
</feature>
<dbReference type="RefSeq" id="WP_009545113.1">
    <property type="nucleotide sequence ID" value="NC_010546.1"/>
</dbReference>
<feature type="domain" description="Phosphodiester glycosidase" evidence="2">
    <location>
        <begin position="451"/>
        <end position="623"/>
    </location>
</feature>
<accession>B1X1P8</accession>
<organism evidence="3 4">
    <name type="scientific">Crocosphaera subtropica (strain ATCC 51142 / BH68)</name>
    <name type="common">Cyanothece sp. (strain ATCC 51142)</name>
    <dbReference type="NCBI Taxonomy" id="43989"/>
    <lineage>
        <taxon>Bacteria</taxon>
        <taxon>Bacillati</taxon>
        <taxon>Cyanobacteriota</taxon>
        <taxon>Cyanophyceae</taxon>
        <taxon>Oscillatoriophycideae</taxon>
        <taxon>Chroococcales</taxon>
        <taxon>Aphanothecaceae</taxon>
        <taxon>Crocosphaera</taxon>
        <taxon>Crocosphaera subtropica</taxon>
    </lineage>
</organism>
<dbReference type="HOGENOM" id="CLU_014587_0_0_3"/>
<dbReference type="AlphaFoldDB" id="B1X1P8"/>
<reference evidence="3 4" key="1">
    <citation type="journal article" date="2008" name="Proc. Natl. Acad. Sci. U.S.A.">
        <title>The genome of Cyanothece 51142, a unicellular diazotrophic cyanobacterium important in the marine nitrogen cycle.</title>
        <authorList>
            <person name="Welsh E.A."/>
            <person name="Liberton M."/>
            <person name="Stoeckel J."/>
            <person name="Loh T."/>
            <person name="Elvitigala T."/>
            <person name="Wang C."/>
            <person name="Wollam A."/>
            <person name="Fulton R.S."/>
            <person name="Clifton S.W."/>
            <person name="Jacobs J.M."/>
            <person name="Aurora R."/>
            <person name="Ghosh B.K."/>
            <person name="Sherman L.A."/>
            <person name="Smith R.D."/>
            <person name="Wilson R.K."/>
            <person name="Pakrasi H.B."/>
        </authorList>
    </citation>
    <scope>NUCLEOTIDE SEQUENCE [LARGE SCALE GENOMIC DNA]</scope>
    <source>
        <strain evidence="4">ATCC 51142 / BH68</strain>
    </source>
</reference>
<dbReference type="Proteomes" id="UP000001203">
    <property type="component" value="Chromosome circular"/>
</dbReference>
<dbReference type="eggNOG" id="COG4632">
    <property type="taxonomic scope" value="Bacteria"/>
</dbReference>
<sequence length="626" mass="68139">MTKLPWYPLSLFSISLTTTLLVYLSLGNSPPTETGKVTLTPKIPPAEASNSIQQGKEITLNGKTYPIPWTQWRQGDTIRTGISDIGAMNLLGLELLSTKDPTLQPVRWFGTDSDRPLPILARFIAPYRYLDITELIQLAGGQLQVNNHTLDLNFPLAQINNIRQGNQTWGKRIVLEVDRPTVWQISEAKGHGVVMISGKASQTKLSDYDASSPAKPWINTDEDDLGSPVSQPESSSLFSLEDTGTLTKVHVNLPTAHGLNVFSLSNPNRIVIDVRADGMVPKEIVWTPGIIWRQQLVTINNGSKQETFPVNWLEIDQRSPNISLKPITTNFNGQTGTAPLVTTAQKWQAAAAINGGFFNRNNQLPLGAIRQDNNWLSSPILGRGAIGWNDNGQVYLNRLALQETLLTRAGNKIPIAFLNSGYIQAGVSRYTSEWGQTYTPLSDNETIVFVENNQVTYQEQAAKAGTKSYPIPSNGYLLTIRKNAVSSNLLSRGMGVNLESDTIPSEFNQLSHVLGAGPLLISNRRIVLNAVSEKFSKGFQTQKASRSAIGLSKRGTIMFVAVHTRVGGSGASLDEMAQIMQRLGATDALNLDGGSSTGLVLGGQLIDRSPVTAARVHNGIGVFVKP</sequence>
<evidence type="ECO:0000259" key="2">
    <source>
        <dbReference type="Pfam" id="PF09992"/>
    </source>
</evidence>
<dbReference type="EMBL" id="CP000806">
    <property type="protein sequence ID" value="ACB53078.1"/>
    <property type="molecule type" value="Genomic_DNA"/>
</dbReference>
<gene>
    <name evidence="3" type="ordered locus">cce_3730</name>
</gene>
<dbReference type="Pfam" id="PF09992">
    <property type="entry name" value="NAGPA"/>
    <property type="match status" value="1"/>
</dbReference>
<dbReference type="InterPro" id="IPR018711">
    <property type="entry name" value="NAGPA"/>
</dbReference>
<evidence type="ECO:0000313" key="3">
    <source>
        <dbReference type="EMBL" id="ACB53078.1"/>
    </source>
</evidence>
<evidence type="ECO:0000256" key="1">
    <source>
        <dbReference type="SAM" id="MobiDB-lite"/>
    </source>
</evidence>
<dbReference type="PANTHER" id="PTHR40446">
    <property type="entry name" value="N-ACETYLGLUCOSAMINE-1-PHOSPHODIESTER ALPHA-N-ACETYLGLUCOSAMINIDASE"/>
    <property type="match status" value="1"/>
</dbReference>
<keyword evidence="4" id="KW-1185">Reference proteome</keyword>
<dbReference type="STRING" id="43989.cce_3730"/>
<proteinExistence type="predicted"/>
<dbReference type="PANTHER" id="PTHR40446:SF2">
    <property type="entry name" value="N-ACETYLGLUCOSAMINE-1-PHOSPHODIESTER ALPHA-N-ACETYLGLUCOSAMINIDASE"/>
    <property type="match status" value="1"/>
</dbReference>
<dbReference type="OrthoDB" id="9809781at2"/>
<name>B1X1P8_CROS5</name>